<proteinExistence type="predicted"/>
<dbReference type="Proteomes" id="UP000289738">
    <property type="component" value="Chromosome B09"/>
</dbReference>
<evidence type="ECO:0000313" key="1">
    <source>
        <dbReference type="EMBL" id="RYQ88787.1"/>
    </source>
</evidence>
<organism evidence="1 2">
    <name type="scientific">Arachis hypogaea</name>
    <name type="common">Peanut</name>
    <dbReference type="NCBI Taxonomy" id="3818"/>
    <lineage>
        <taxon>Eukaryota</taxon>
        <taxon>Viridiplantae</taxon>
        <taxon>Streptophyta</taxon>
        <taxon>Embryophyta</taxon>
        <taxon>Tracheophyta</taxon>
        <taxon>Spermatophyta</taxon>
        <taxon>Magnoliopsida</taxon>
        <taxon>eudicotyledons</taxon>
        <taxon>Gunneridae</taxon>
        <taxon>Pentapetalae</taxon>
        <taxon>rosids</taxon>
        <taxon>fabids</taxon>
        <taxon>Fabales</taxon>
        <taxon>Fabaceae</taxon>
        <taxon>Papilionoideae</taxon>
        <taxon>50 kb inversion clade</taxon>
        <taxon>dalbergioids sensu lato</taxon>
        <taxon>Dalbergieae</taxon>
        <taxon>Pterocarpus clade</taxon>
        <taxon>Arachis</taxon>
    </lineage>
</organism>
<comment type="caution">
    <text evidence="1">The sequence shown here is derived from an EMBL/GenBank/DDBJ whole genome shotgun (WGS) entry which is preliminary data.</text>
</comment>
<protein>
    <submittedName>
        <fullName evidence="1">Uncharacterized protein</fullName>
    </submittedName>
</protein>
<reference evidence="1 2" key="1">
    <citation type="submission" date="2019-01" db="EMBL/GenBank/DDBJ databases">
        <title>Sequencing of cultivated peanut Arachis hypogaea provides insights into genome evolution and oil improvement.</title>
        <authorList>
            <person name="Chen X."/>
        </authorList>
    </citation>
    <scope>NUCLEOTIDE SEQUENCE [LARGE SCALE GENOMIC DNA]</scope>
    <source>
        <strain evidence="2">cv. Fuhuasheng</strain>
        <tissue evidence="1">Leaves</tissue>
    </source>
</reference>
<accession>A0A444XGR9</accession>
<name>A0A444XGR9_ARAHY</name>
<gene>
    <name evidence="1" type="ORF">Ahy_B09g095774</name>
</gene>
<sequence>MHVKDLIQQNDQAGIRPSKTYQALANAVGGPANLTFTEKDVRNYISRHLRISGDETDPKELLKHFSRMKELNPNFFFEIDMDENHSIRNVFWADAWCRAAWEYFGDVVTVDTTYKTNRYEIIIFLLDLIRLFSMKGICSFHLHYMFLYFHCLGMTCHLGLS</sequence>
<dbReference type="AlphaFoldDB" id="A0A444XGR9"/>
<dbReference type="EMBL" id="SDMP01000019">
    <property type="protein sequence ID" value="RYQ88787.1"/>
    <property type="molecule type" value="Genomic_DNA"/>
</dbReference>
<evidence type="ECO:0000313" key="2">
    <source>
        <dbReference type="Proteomes" id="UP000289738"/>
    </source>
</evidence>
<dbReference type="PANTHER" id="PTHR47718">
    <property type="entry name" value="OS01G0519700 PROTEIN"/>
    <property type="match status" value="1"/>
</dbReference>
<keyword evidence="2" id="KW-1185">Reference proteome</keyword>